<dbReference type="EMBL" id="CP098754">
    <property type="protein sequence ID" value="WIH94576.1"/>
    <property type="molecule type" value="Genomic_DNA"/>
</dbReference>
<name>A0AAJ6GCW1_BRAPL</name>
<dbReference type="RefSeq" id="WP_284602649.1">
    <property type="nucleotide sequence ID" value="NZ_CP098752.1"/>
</dbReference>
<proteinExistence type="predicted"/>
<dbReference type="AlphaFoldDB" id="A0AAJ6GCW1"/>
<gene>
    <name evidence="1" type="ORF">NEH99_09785</name>
</gene>
<reference evidence="1" key="1">
    <citation type="submission" date="2022-06" db="EMBL/GenBank/DDBJ databases">
        <title>Brachyspira pilosicoli from pigs in Switzerland.</title>
        <authorList>
            <person name="Schmitt S."/>
            <person name="Arnold M."/>
            <person name="Rossano A."/>
            <person name="Perreten V."/>
        </authorList>
    </citation>
    <scope>NUCLEOTIDE SEQUENCE</scope>
    <source>
        <strain evidence="1">MEI4028</strain>
    </source>
</reference>
<dbReference type="Proteomes" id="UP001242021">
    <property type="component" value="Chromosome"/>
</dbReference>
<organism evidence="1 2">
    <name type="scientific">Brachyspira pilosicoli</name>
    <name type="common">Serpulina pilosicoli</name>
    <dbReference type="NCBI Taxonomy" id="52584"/>
    <lineage>
        <taxon>Bacteria</taxon>
        <taxon>Pseudomonadati</taxon>
        <taxon>Spirochaetota</taxon>
        <taxon>Spirochaetia</taxon>
        <taxon>Brachyspirales</taxon>
        <taxon>Brachyspiraceae</taxon>
        <taxon>Brachyspira</taxon>
    </lineage>
</organism>
<evidence type="ECO:0000313" key="2">
    <source>
        <dbReference type="Proteomes" id="UP001242021"/>
    </source>
</evidence>
<accession>A0AAJ6GCW1</accession>
<protein>
    <submittedName>
        <fullName evidence="1">Uncharacterized protein</fullName>
    </submittedName>
</protein>
<evidence type="ECO:0000313" key="1">
    <source>
        <dbReference type="EMBL" id="WIH94576.1"/>
    </source>
</evidence>
<sequence>MKEKEFKKLERLLDKYKEYNLHFKYDREKKCILIYRNCFLSLRIFEGLKIEQGHFSKVYHYFSNIKELVKYVKNHFKISKFDDIEILRKETVLWQKS</sequence>